<name>A0ABV6VN17_9ACTN</name>
<keyword evidence="2" id="KW-1185">Reference proteome</keyword>
<dbReference type="InterPro" id="IPR023198">
    <property type="entry name" value="PGP-like_dom2"/>
</dbReference>
<dbReference type="SFLD" id="SFLDS00003">
    <property type="entry name" value="Haloacid_Dehalogenase"/>
    <property type="match status" value="1"/>
</dbReference>
<dbReference type="PANTHER" id="PTHR43434">
    <property type="entry name" value="PHOSPHOGLYCOLATE PHOSPHATASE"/>
    <property type="match status" value="1"/>
</dbReference>
<dbReference type="EC" id="3.-.-.-" evidence="1"/>
<protein>
    <submittedName>
        <fullName evidence="1">HAD family hydrolase</fullName>
        <ecNumber evidence="1">3.-.-.-</ecNumber>
    </submittedName>
</protein>
<proteinExistence type="predicted"/>
<dbReference type="Gene3D" id="3.40.50.1000">
    <property type="entry name" value="HAD superfamily/HAD-like"/>
    <property type="match status" value="1"/>
</dbReference>
<dbReference type="GO" id="GO:0016787">
    <property type="term" value="F:hydrolase activity"/>
    <property type="evidence" value="ECO:0007669"/>
    <property type="project" value="UniProtKB-KW"/>
</dbReference>
<dbReference type="Pfam" id="PF00702">
    <property type="entry name" value="Hydrolase"/>
    <property type="match status" value="1"/>
</dbReference>
<dbReference type="Proteomes" id="UP001592531">
    <property type="component" value="Unassembled WGS sequence"/>
</dbReference>
<dbReference type="InterPro" id="IPR050155">
    <property type="entry name" value="HAD-like_hydrolase_sf"/>
</dbReference>
<dbReference type="SUPFAM" id="SSF56784">
    <property type="entry name" value="HAD-like"/>
    <property type="match status" value="1"/>
</dbReference>
<evidence type="ECO:0000313" key="2">
    <source>
        <dbReference type="Proteomes" id="UP001592531"/>
    </source>
</evidence>
<accession>A0ABV6VN17</accession>
<dbReference type="RefSeq" id="WP_380531157.1">
    <property type="nucleotide sequence ID" value="NZ_JBHFAB010000001.1"/>
</dbReference>
<keyword evidence="1" id="KW-0378">Hydrolase</keyword>
<dbReference type="SFLD" id="SFLDG01129">
    <property type="entry name" value="C1.5:_HAD__Beta-PGM__Phosphata"/>
    <property type="match status" value="1"/>
</dbReference>
<dbReference type="InterPro" id="IPR023214">
    <property type="entry name" value="HAD_sf"/>
</dbReference>
<dbReference type="InterPro" id="IPR036412">
    <property type="entry name" value="HAD-like_sf"/>
</dbReference>
<evidence type="ECO:0000313" key="1">
    <source>
        <dbReference type="EMBL" id="MFC1415141.1"/>
    </source>
</evidence>
<dbReference type="EMBL" id="JBHFAB010000001">
    <property type="protein sequence ID" value="MFC1415141.1"/>
    <property type="molecule type" value="Genomic_DNA"/>
</dbReference>
<organism evidence="1 2">
    <name type="scientific">Streptacidiphilus cavernicola</name>
    <dbReference type="NCBI Taxonomy" id="3342716"/>
    <lineage>
        <taxon>Bacteria</taxon>
        <taxon>Bacillati</taxon>
        <taxon>Actinomycetota</taxon>
        <taxon>Actinomycetes</taxon>
        <taxon>Kitasatosporales</taxon>
        <taxon>Streptomycetaceae</taxon>
        <taxon>Streptacidiphilus</taxon>
    </lineage>
</organism>
<sequence length="246" mass="26495">MIRPPVPDAAPAVFHGVTHVLFDFDGPLVQLFAVHRAPGIAKGLLALILRQTPLTGEEFSDATDPHGMVAELRGVLERHPRRIPLQEAARVIEVVQRELVRQERIAAGTARVTADAVALVRKLLPHCGLAVTSNNAPEAIHDFLARDLAGPLREAFGHQVHGRAPDPDLMKPHPDCVRRALEGLGCTPDSRVLLIGDSESDFKAAAALGVRFLGFAPHARKEELLRASGVEDLVSGLDVLLWDGPG</sequence>
<comment type="caution">
    <text evidence="1">The sequence shown here is derived from an EMBL/GenBank/DDBJ whole genome shotgun (WGS) entry which is preliminary data.</text>
</comment>
<reference evidence="1 2" key="1">
    <citation type="submission" date="2024-09" db="EMBL/GenBank/DDBJ databases">
        <authorList>
            <person name="Lee S.D."/>
        </authorList>
    </citation>
    <scope>NUCLEOTIDE SEQUENCE [LARGE SCALE GENOMIC DNA]</scope>
    <source>
        <strain evidence="1 2">N8-3</strain>
    </source>
</reference>
<dbReference type="Gene3D" id="1.10.150.240">
    <property type="entry name" value="Putative phosphatase, domain 2"/>
    <property type="match status" value="1"/>
</dbReference>
<dbReference type="PANTHER" id="PTHR43434:SF1">
    <property type="entry name" value="PHOSPHOGLYCOLATE PHOSPHATASE"/>
    <property type="match status" value="1"/>
</dbReference>
<gene>
    <name evidence="1" type="ORF">ACEZDE_00550</name>
</gene>